<protein>
    <submittedName>
        <fullName evidence="1">Uncharacterized protein</fullName>
    </submittedName>
</protein>
<dbReference type="AlphaFoldDB" id="A0AAV2DT15"/>
<name>A0AAV2DT15_9ROSI</name>
<organism evidence="1 2">
    <name type="scientific">Linum trigynum</name>
    <dbReference type="NCBI Taxonomy" id="586398"/>
    <lineage>
        <taxon>Eukaryota</taxon>
        <taxon>Viridiplantae</taxon>
        <taxon>Streptophyta</taxon>
        <taxon>Embryophyta</taxon>
        <taxon>Tracheophyta</taxon>
        <taxon>Spermatophyta</taxon>
        <taxon>Magnoliopsida</taxon>
        <taxon>eudicotyledons</taxon>
        <taxon>Gunneridae</taxon>
        <taxon>Pentapetalae</taxon>
        <taxon>rosids</taxon>
        <taxon>fabids</taxon>
        <taxon>Malpighiales</taxon>
        <taxon>Linaceae</taxon>
        <taxon>Linum</taxon>
    </lineage>
</organism>
<sequence length="87" mass="9680">MNSGQMIIARCGHELTGDLDGIGDVRPSRSKINKTTHYAVVLFPPFCQEITRVPPQLQIEFNRSSNRNTVAMPSGIQKIINIFPLAE</sequence>
<evidence type="ECO:0000313" key="1">
    <source>
        <dbReference type="EMBL" id="CAL1376683.1"/>
    </source>
</evidence>
<accession>A0AAV2DT15</accession>
<dbReference type="EMBL" id="OZ034816">
    <property type="protein sequence ID" value="CAL1376683.1"/>
    <property type="molecule type" value="Genomic_DNA"/>
</dbReference>
<proteinExistence type="predicted"/>
<evidence type="ECO:0000313" key="2">
    <source>
        <dbReference type="Proteomes" id="UP001497516"/>
    </source>
</evidence>
<keyword evidence="2" id="KW-1185">Reference proteome</keyword>
<dbReference type="Proteomes" id="UP001497516">
    <property type="component" value="Chromosome 3"/>
</dbReference>
<reference evidence="1 2" key="1">
    <citation type="submission" date="2024-04" db="EMBL/GenBank/DDBJ databases">
        <authorList>
            <person name="Fracassetti M."/>
        </authorList>
    </citation>
    <scope>NUCLEOTIDE SEQUENCE [LARGE SCALE GENOMIC DNA]</scope>
</reference>
<gene>
    <name evidence="1" type="ORF">LTRI10_LOCUS18396</name>
</gene>